<proteinExistence type="predicted"/>
<dbReference type="Pfam" id="PF05159">
    <property type="entry name" value="Capsule_synth"/>
    <property type="match status" value="3"/>
</dbReference>
<sequence length="693" mass="75351">MASWRFPFPRVDDGPVQPAGATSRVLARRRWLDVQLGRPAVYVRGERAARHCQVLVGWGNKPSGVRARELAARLGVPALSLEDGFLRSVGGSADASAFSLCVDDLGIYYDASRESRLERQIARPLAPDEVRRAQALITGWRQARVSKYNGIRDTAIEPERPWVIVADQTAGDQSVIGAGASAGSFRQMLEAAIDAHPGADILLKAHPDVVAGRKRGYLEDLRGRYAGRIQLLSTPLHAPDVLEHAAAVYTVSSQLGFEALIWGVPVHTFGMPFYAGWGLTADHGAAAPPRRRSVTLAQLVHAALVDYAVYVDPETGLRCNVERVMEHIRLQRAMRARFAPHVHALGFSRRKRPILRRYFNGSEVTFGKPGRPVPASAGAVAIWGNRAVPPNAGHLQTIRVEDGFLRSAGLGAALVPPLSWVQDPLGIYYDATRPCALTDLLASAEFPPALLERANALRREVVARAISKYNLVSRADWNRPQTRKAVILVVGQVESDASLEYGSAPERPVRTNAALIEAVADAHPLAWILYRAHPDVAHGYRTARGLPDHVERLVDETVDHASLDTLLSQVDSVHVMTSLTGFEALLRGVPVTTHGMPFYAGWGLTTDLAPGLRRPRQLTLDELVAGTLILYPTYVSGVSGQFTTPEQILRELESARASAAQGGRCGWAPRFLHRLFHSLSTMSGKDARAGGAG</sequence>
<gene>
    <name evidence="1" type="ORF">CNECB9_2540038</name>
</gene>
<organism evidence="1">
    <name type="scientific">Cupriavidus necator</name>
    <name type="common">Alcaligenes eutrophus</name>
    <name type="synonym">Ralstonia eutropha</name>
    <dbReference type="NCBI Taxonomy" id="106590"/>
    <lineage>
        <taxon>Bacteria</taxon>
        <taxon>Pseudomonadati</taxon>
        <taxon>Pseudomonadota</taxon>
        <taxon>Betaproteobacteria</taxon>
        <taxon>Burkholderiales</taxon>
        <taxon>Burkholderiaceae</taxon>
        <taxon>Cupriavidus</taxon>
    </lineage>
</organism>
<dbReference type="GO" id="GO:0015774">
    <property type="term" value="P:polysaccharide transport"/>
    <property type="evidence" value="ECO:0007669"/>
    <property type="project" value="InterPro"/>
</dbReference>
<dbReference type="CDD" id="cd16439">
    <property type="entry name" value="beta_Kdo_transferase_KpsC_2"/>
    <property type="match status" value="1"/>
</dbReference>
<evidence type="ECO:0000313" key="1">
    <source>
        <dbReference type="EMBL" id="SCU75805.1"/>
    </source>
</evidence>
<reference evidence="1" key="1">
    <citation type="submission" date="2016-09" db="EMBL/GenBank/DDBJ databases">
        <authorList>
            <person name="Capua I."/>
            <person name="De Benedictis P."/>
            <person name="Joannis T."/>
            <person name="Lombin L.H."/>
            <person name="Cattoli G."/>
        </authorList>
    </citation>
    <scope>NUCLEOTIDE SEQUENCE</scope>
    <source>
        <strain evidence="1">B9</strain>
    </source>
</reference>
<dbReference type="GO" id="GO:0000271">
    <property type="term" value="P:polysaccharide biosynthetic process"/>
    <property type="evidence" value="ECO:0007669"/>
    <property type="project" value="InterPro"/>
</dbReference>
<name>A0A1K0IFU2_CUPNE</name>
<protein>
    <submittedName>
        <fullName evidence="1">Capsule polysaccharide export protein</fullName>
    </submittedName>
</protein>
<dbReference type="EMBL" id="FMSH01000173">
    <property type="protein sequence ID" value="SCU75805.1"/>
    <property type="molecule type" value="Genomic_DNA"/>
</dbReference>
<dbReference type="AlphaFoldDB" id="A0A1K0IFU2"/>
<dbReference type="CDD" id="cd16440">
    <property type="entry name" value="beta_Kdo_transferase_KpsC_1"/>
    <property type="match status" value="1"/>
</dbReference>
<accession>A0A1K0IFU2</accession>
<dbReference type="InterPro" id="IPR007833">
    <property type="entry name" value="Capsule_polysaccharide_synth"/>
</dbReference>